<dbReference type="SMART" id="SM00355">
    <property type="entry name" value="ZnF_C2H2"/>
    <property type="match status" value="4"/>
</dbReference>
<dbReference type="PROSITE" id="PS00028">
    <property type="entry name" value="ZINC_FINGER_C2H2_1"/>
    <property type="match status" value="2"/>
</dbReference>
<dbReference type="Pfam" id="PF07776">
    <property type="entry name" value="zf-AD"/>
    <property type="match status" value="1"/>
</dbReference>
<reference evidence="10" key="3">
    <citation type="submission" date="2012-09" db="EMBL/GenBank/DDBJ databases">
        <authorList>
            <consortium name="VectorBase"/>
        </authorList>
    </citation>
    <scope>NUCLEOTIDE SEQUENCE</scope>
    <source>
        <strain evidence="10">Liverpool</strain>
    </source>
</reference>
<dbReference type="PhylomeDB" id="Q170B3"/>
<organism evidence="10 11">
    <name type="scientific">Aedes aegypti</name>
    <name type="common">Yellowfever mosquito</name>
    <name type="synonym">Culex aegypti</name>
    <dbReference type="NCBI Taxonomy" id="7159"/>
    <lineage>
        <taxon>Eukaryota</taxon>
        <taxon>Metazoa</taxon>
        <taxon>Ecdysozoa</taxon>
        <taxon>Arthropoda</taxon>
        <taxon>Hexapoda</taxon>
        <taxon>Insecta</taxon>
        <taxon>Pterygota</taxon>
        <taxon>Neoptera</taxon>
        <taxon>Endopterygota</taxon>
        <taxon>Diptera</taxon>
        <taxon>Nematocera</taxon>
        <taxon>Culicoidea</taxon>
        <taxon>Culicidae</taxon>
        <taxon>Culicinae</taxon>
        <taxon>Aedini</taxon>
        <taxon>Aedes</taxon>
        <taxon>Stegomyia</taxon>
    </lineage>
</organism>
<evidence type="ECO:0000256" key="5">
    <source>
        <dbReference type="PROSITE-ProRule" id="PRU00042"/>
    </source>
</evidence>
<proteinExistence type="predicted"/>
<reference evidence="10" key="2">
    <citation type="journal article" date="2007" name="Science">
        <title>Genome sequence of Aedes aegypti, a major arbovirus vector.</title>
        <authorList>
            <person name="Nene V."/>
            <person name="Wortman J.R."/>
            <person name="Lawson D."/>
            <person name="Haas B."/>
            <person name="Kodira C."/>
            <person name="Tu Z.J."/>
            <person name="Loftus B."/>
            <person name="Xi Z."/>
            <person name="Megy K."/>
            <person name="Grabherr M."/>
            <person name="Ren Q."/>
            <person name="Zdobnov E.M."/>
            <person name="Lobo N.F."/>
            <person name="Campbell K.S."/>
            <person name="Brown S.E."/>
            <person name="Bonaldo M.F."/>
            <person name="Zhu J."/>
            <person name="Sinkins S.P."/>
            <person name="Hogenkamp D.G."/>
            <person name="Amedeo P."/>
            <person name="Arensburger P."/>
            <person name="Atkinson P.W."/>
            <person name="Bidwell S."/>
            <person name="Biedler J."/>
            <person name="Birney E."/>
            <person name="Bruggner R.V."/>
            <person name="Costas J."/>
            <person name="Coy M.R."/>
            <person name="Crabtree J."/>
            <person name="Crawford M."/>
            <person name="Debruyn B."/>
            <person name="Decaprio D."/>
            <person name="Eiglmeier K."/>
            <person name="Eisenstadt E."/>
            <person name="El-Dorry H."/>
            <person name="Gelbart W.M."/>
            <person name="Gomes S.L."/>
            <person name="Hammond M."/>
            <person name="Hannick L.I."/>
            <person name="Hogan J.R."/>
            <person name="Holmes M.H."/>
            <person name="Jaffe D."/>
            <person name="Johnston J.S."/>
            <person name="Kennedy R.C."/>
            <person name="Koo H."/>
            <person name="Kravitz S."/>
            <person name="Kriventseva E.V."/>
            <person name="Kulp D."/>
            <person name="Labutti K."/>
            <person name="Lee E."/>
            <person name="Li S."/>
            <person name="Lovin D.D."/>
            <person name="Mao C."/>
            <person name="Mauceli E."/>
            <person name="Menck C.F."/>
            <person name="Miller J.R."/>
            <person name="Montgomery P."/>
            <person name="Mori A."/>
            <person name="Nascimento A.L."/>
            <person name="Naveira H.F."/>
            <person name="Nusbaum C."/>
            <person name="O'leary S."/>
            <person name="Orvis J."/>
            <person name="Pertea M."/>
            <person name="Quesneville H."/>
            <person name="Reidenbach K.R."/>
            <person name="Rogers Y.H."/>
            <person name="Roth C.W."/>
            <person name="Schneider J.R."/>
            <person name="Schatz M."/>
            <person name="Shumway M."/>
            <person name="Stanke M."/>
            <person name="Stinson E.O."/>
            <person name="Tubio J.M."/>
            <person name="Vanzee J.P."/>
            <person name="Verjovski-Almeida S."/>
            <person name="Werner D."/>
            <person name="White O."/>
            <person name="Wyder S."/>
            <person name="Zeng Q."/>
            <person name="Zhao Q."/>
            <person name="Zhao Y."/>
            <person name="Hill C.A."/>
            <person name="Raikhel A.S."/>
            <person name="Soares M.B."/>
            <person name="Knudson D.L."/>
            <person name="Lee N.H."/>
            <person name="Galagan J."/>
            <person name="Salzberg S.L."/>
            <person name="Paulsen I.T."/>
            <person name="Dimopoulos G."/>
            <person name="Collins F.H."/>
            <person name="Birren B."/>
            <person name="Fraser-Liggett C.M."/>
            <person name="Severson D.W."/>
        </authorList>
    </citation>
    <scope>NUCLEOTIDE SEQUENCE [LARGE SCALE GENOMIC DNA]</scope>
    <source>
        <strain evidence="10">Liverpool</strain>
    </source>
</reference>
<dbReference type="SUPFAM" id="SSF57667">
    <property type="entry name" value="beta-beta-alpha zinc fingers"/>
    <property type="match status" value="1"/>
</dbReference>
<gene>
    <name evidence="10" type="ORF">AaeL_AAEL007970</name>
</gene>
<feature type="domain" description="C2H2-type" evidence="8">
    <location>
        <begin position="229"/>
        <end position="257"/>
    </location>
</feature>
<feature type="binding site" evidence="6">
    <location>
        <position position="62"/>
    </location>
    <ligand>
        <name>Zn(2+)</name>
        <dbReference type="ChEBI" id="CHEBI:29105"/>
    </ligand>
</feature>
<evidence type="ECO:0000313" key="10">
    <source>
        <dbReference type="EMBL" id="EAT40279.1"/>
    </source>
</evidence>
<dbReference type="EMBL" id="CH477477">
    <property type="protein sequence ID" value="EAT40279.1"/>
    <property type="molecule type" value="Genomic_DNA"/>
</dbReference>
<dbReference type="PaxDb" id="7159-AAEL007970-PA"/>
<dbReference type="HOGENOM" id="CLU_002678_94_3_1"/>
<dbReference type="Proteomes" id="UP000682892">
    <property type="component" value="Unassembled WGS sequence"/>
</dbReference>
<feature type="binding site" evidence="6">
    <location>
        <position position="65"/>
    </location>
    <ligand>
        <name>Zn(2+)</name>
        <dbReference type="ChEBI" id="CHEBI:29105"/>
    </ligand>
</feature>
<dbReference type="InterPro" id="IPR012934">
    <property type="entry name" value="Znf_AD"/>
</dbReference>
<feature type="binding site" evidence="6">
    <location>
        <position position="21"/>
    </location>
    <ligand>
        <name>Zn(2+)</name>
        <dbReference type="ChEBI" id="CHEBI:29105"/>
    </ligand>
</feature>
<dbReference type="STRING" id="7159.Q170B3"/>
<keyword evidence="4 6" id="KW-0862">Zinc</keyword>
<dbReference type="Gene3D" id="3.40.1800.20">
    <property type="match status" value="1"/>
</dbReference>
<feature type="binding site" evidence="6">
    <location>
        <position position="24"/>
    </location>
    <ligand>
        <name>Zn(2+)</name>
        <dbReference type="ChEBI" id="CHEBI:29105"/>
    </ligand>
</feature>
<evidence type="ECO:0000256" key="1">
    <source>
        <dbReference type="ARBA" id="ARBA00022723"/>
    </source>
</evidence>
<dbReference type="PROSITE" id="PS50157">
    <property type="entry name" value="ZINC_FINGER_C2H2_2"/>
    <property type="match status" value="2"/>
</dbReference>
<dbReference type="GO" id="GO:0005634">
    <property type="term" value="C:nucleus"/>
    <property type="evidence" value="ECO:0007669"/>
    <property type="project" value="InterPro"/>
</dbReference>
<dbReference type="AlphaFoldDB" id="Q170B3"/>
<evidence type="ECO:0000256" key="4">
    <source>
        <dbReference type="ARBA" id="ARBA00022833"/>
    </source>
</evidence>
<dbReference type="SMART" id="SM00868">
    <property type="entry name" value="zf-AD"/>
    <property type="match status" value="1"/>
</dbReference>
<feature type="domain" description="ZAD" evidence="9">
    <location>
        <begin position="19"/>
        <end position="89"/>
    </location>
</feature>
<keyword evidence="1 6" id="KW-0479">Metal-binding</keyword>
<dbReference type="OrthoDB" id="6077919at2759"/>
<dbReference type="PANTHER" id="PTHR24379">
    <property type="entry name" value="KRAB AND ZINC FINGER DOMAIN-CONTAINING"/>
    <property type="match status" value="1"/>
</dbReference>
<evidence type="ECO:0000256" key="3">
    <source>
        <dbReference type="ARBA" id="ARBA00022771"/>
    </source>
</evidence>
<feature type="region of interest" description="Disordered" evidence="7">
    <location>
        <begin position="273"/>
        <end position="308"/>
    </location>
</feature>
<name>Q170B3_AEDAE</name>
<evidence type="ECO:0000259" key="8">
    <source>
        <dbReference type="PROSITE" id="PS50157"/>
    </source>
</evidence>
<dbReference type="InterPro" id="IPR036236">
    <property type="entry name" value="Znf_C2H2_sf"/>
</dbReference>
<keyword evidence="2" id="KW-0677">Repeat</keyword>
<dbReference type="GO" id="GO:0008270">
    <property type="term" value="F:zinc ion binding"/>
    <property type="evidence" value="ECO:0007669"/>
    <property type="project" value="UniProtKB-UniRule"/>
</dbReference>
<evidence type="ECO:0000256" key="6">
    <source>
        <dbReference type="PROSITE-ProRule" id="PRU01263"/>
    </source>
</evidence>
<dbReference type="eggNOG" id="KOG1721">
    <property type="taxonomic scope" value="Eukaryota"/>
</dbReference>
<protein>
    <submittedName>
        <fullName evidence="10">AAEL007970-PA</fullName>
    </submittedName>
</protein>
<evidence type="ECO:0000313" key="11">
    <source>
        <dbReference type="Proteomes" id="UP000682892"/>
    </source>
</evidence>
<dbReference type="PANTHER" id="PTHR24379:SF121">
    <property type="entry name" value="C2H2-TYPE DOMAIN-CONTAINING PROTEIN"/>
    <property type="match status" value="1"/>
</dbReference>
<evidence type="ECO:0000259" key="9">
    <source>
        <dbReference type="PROSITE" id="PS51915"/>
    </source>
</evidence>
<evidence type="ECO:0000256" key="7">
    <source>
        <dbReference type="SAM" id="MobiDB-lite"/>
    </source>
</evidence>
<dbReference type="KEGG" id="aag:5569877"/>
<keyword evidence="3 5" id="KW-0863">Zinc-finger</keyword>
<reference evidence="10" key="1">
    <citation type="submission" date="2005-10" db="EMBL/GenBank/DDBJ databases">
        <authorList>
            <person name="Loftus B.J."/>
            <person name="Nene V.M."/>
            <person name="Hannick L.I."/>
            <person name="Bidwell S."/>
            <person name="Haas B."/>
            <person name="Amedeo P."/>
            <person name="Orvis J."/>
            <person name="Wortman J.R."/>
            <person name="White O.R."/>
            <person name="Salzberg S."/>
            <person name="Shumway M."/>
            <person name="Koo H."/>
            <person name="Zhao Y."/>
            <person name="Holmes M."/>
            <person name="Miller J."/>
            <person name="Schatz M."/>
            <person name="Pop M."/>
            <person name="Pai G."/>
            <person name="Utterback T."/>
            <person name="Rogers Y.-H."/>
            <person name="Kravitz S."/>
            <person name="Fraser C.M."/>
        </authorList>
    </citation>
    <scope>NUCLEOTIDE SEQUENCE</scope>
    <source>
        <strain evidence="10">Liverpool</strain>
    </source>
</reference>
<dbReference type="OMA" id="HNSHECT"/>
<dbReference type="InterPro" id="IPR013087">
    <property type="entry name" value="Znf_C2H2_type"/>
</dbReference>
<feature type="domain" description="C2H2-type" evidence="8">
    <location>
        <begin position="257"/>
        <end position="284"/>
    </location>
</feature>
<feature type="compositionally biased region" description="Polar residues" evidence="7">
    <location>
        <begin position="293"/>
        <end position="308"/>
    </location>
</feature>
<evidence type="ECO:0000256" key="2">
    <source>
        <dbReference type="ARBA" id="ARBA00022737"/>
    </source>
</evidence>
<dbReference type="Gene3D" id="3.30.160.60">
    <property type="entry name" value="Classic Zinc Finger"/>
    <property type="match status" value="2"/>
</dbReference>
<dbReference type="VEuPathDB" id="VectorBase:AAEL007970"/>
<feature type="compositionally biased region" description="Low complexity" evidence="7">
    <location>
        <begin position="281"/>
        <end position="292"/>
    </location>
</feature>
<accession>Q170B3</accession>
<sequence length="308" mass="35412">MSVSRIIEEDPKASQSLQKVCRLCLSEESLEDIFHQNGLSGWISELLSIVVSQSDRISHWICVLCRIRMQEFRDYQTRCWEVQEVLMNEIATNDDEIGTFPLNIQKDEISVDDLFGVGSFSDEDIDEVEDNLYNISPQKEQIVCLNTPDNPEIVRTTNTEGSVKKGYKGRHITCNICGKEVQRLRFDNHMNGHLGLRPYKCERGCKAEYFACKYKRQGHYRKVHDGVKHLCGFCDRSFGTRQGLFSHKRRHHTTSTHKCNICHQMFSSENLLKRHSKTHQASSAASPLSSDSTQTYENENLGKTNSDR</sequence>
<dbReference type="PROSITE" id="PS51915">
    <property type="entry name" value="ZAD"/>
    <property type="match status" value="1"/>
</dbReference>
<dbReference type="SUPFAM" id="SSF57716">
    <property type="entry name" value="Glucocorticoid receptor-like (DNA-binding domain)"/>
    <property type="match status" value="1"/>
</dbReference>